<proteinExistence type="predicted"/>
<accession>A0A5E4NLT7</accession>
<dbReference type="Proteomes" id="UP000325440">
    <property type="component" value="Unassembled WGS sequence"/>
</dbReference>
<feature type="domain" description="MADF" evidence="1">
    <location>
        <begin position="10"/>
        <end position="101"/>
    </location>
</feature>
<dbReference type="InterPro" id="IPR006578">
    <property type="entry name" value="MADF-dom"/>
</dbReference>
<evidence type="ECO:0000313" key="3">
    <source>
        <dbReference type="Proteomes" id="UP000325440"/>
    </source>
</evidence>
<gene>
    <name evidence="2" type="ORF">CINCED_3A000969</name>
</gene>
<dbReference type="PANTHER" id="PTHR21505:SF8">
    <property type="entry name" value="DPT-YFP REPRESSOR BY OVEREXPRESSION, ISOFORM D-RELATED"/>
    <property type="match status" value="1"/>
</dbReference>
<evidence type="ECO:0000259" key="1">
    <source>
        <dbReference type="PROSITE" id="PS51029"/>
    </source>
</evidence>
<dbReference type="EMBL" id="CABPRJ010002368">
    <property type="protein sequence ID" value="VVC43347.1"/>
    <property type="molecule type" value="Genomic_DNA"/>
</dbReference>
<dbReference type="AlphaFoldDB" id="A0A5E4NLT7"/>
<keyword evidence="3" id="KW-1185">Reference proteome</keyword>
<dbReference type="PROSITE" id="PS51029">
    <property type="entry name" value="MADF"/>
    <property type="match status" value="1"/>
</dbReference>
<dbReference type="SMART" id="SM00595">
    <property type="entry name" value="MADF"/>
    <property type="match status" value="1"/>
</dbReference>
<organism evidence="2 3">
    <name type="scientific">Cinara cedri</name>
    <dbReference type="NCBI Taxonomy" id="506608"/>
    <lineage>
        <taxon>Eukaryota</taxon>
        <taxon>Metazoa</taxon>
        <taxon>Ecdysozoa</taxon>
        <taxon>Arthropoda</taxon>
        <taxon>Hexapoda</taxon>
        <taxon>Insecta</taxon>
        <taxon>Pterygota</taxon>
        <taxon>Neoptera</taxon>
        <taxon>Paraneoptera</taxon>
        <taxon>Hemiptera</taxon>
        <taxon>Sternorrhyncha</taxon>
        <taxon>Aphidomorpha</taxon>
        <taxon>Aphidoidea</taxon>
        <taxon>Aphididae</taxon>
        <taxon>Lachninae</taxon>
        <taxon>Cinara</taxon>
    </lineage>
</organism>
<dbReference type="PANTHER" id="PTHR21505">
    <property type="entry name" value="MADF DOMAIN-CONTAINING PROTEIN-RELATED"/>
    <property type="match status" value="1"/>
</dbReference>
<reference evidence="2 3" key="1">
    <citation type="submission" date="2019-08" db="EMBL/GenBank/DDBJ databases">
        <authorList>
            <person name="Alioto T."/>
            <person name="Alioto T."/>
            <person name="Gomez Garrido J."/>
        </authorList>
    </citation>
    <scope>NUCLEOTIDE SEQUENCE [LARGE SCALE GENOMIC DNA]</scope>
</reference>
<sequence>MTKGKFNIFEFLNEYQKYPCLWDKSHSSYKIKAERNLALQMILPSSGLANINELKRKIRIVRCTYNQELVKMKSITRINSNYKPKLVWFELAHSFLNKNVEENEKIETNLVLNVTESNDTTSEESYDFSQTLPFLTQCQYDENERTMLNNQQELSSSLDDAVKALKCAYSEYQESTSNEFHTFGKHVAVQLEKLPLVESLKLQAEIQSLLTQARLRTMNGGFSNPKKLFK</sequence>
<evidence type="ECO:0000313" key="2">
    <source>
        <dbReference type="EMBL" id="VVC43347.1"/>
    </source>
</evidence>
<name>A0A5E4NLT7_9HEMI</name>
<dbReference type="Pfam" id="PF10545">
    <property type="entry name" value="MADF_DNA_bdg"/>
    <property type="match status" value="1"/>
</dbReference>
<dbReference type="OrthoDB" id="8190343at2759"/>
<protein>
    <submittedName>
        <fullName evidence="2">MADF domain</fullName>
    </submittedName>
</protein>